<keyword evidence="1" id="KW-1133">Transmembrane helix</keyword>
<feature type="transmembrane region" description="Helical" evidence="1">
    <location>
        <begin position="12"/>
        <end position="34"/>
    </location>
</feature>
<proteinExistence type="predicted"/>
<reference evidence="2 3" key="1">
    <citation type="submission" date="2024-10" db="EMBL/GenBank/DDBJ databases">
        <title>The Natural Products Discovery Center: Release of the First 8490 Sequenced Strains for Exploring Actinobacteria Biosynthetic Diversity.</title>
        <authorList>
            <person name="Kalkreuter E."/>
            <person name="Kautsar S.A."/>
            <person name="Yang D."/>
            <person name="Bader C.D."/>
            <person name="Teijaro C.N."/>
            <person name="Fluegel L."/>
            <person name="Davis C.M."/>
            <person name="Simpson J.R."/>
            <person name="Lauterbach L."/>
            <person name="Steele A.D."/>
            <person name="Gui C."/>
            <person name="Meng S."/>
            <person name="Li G."/>
            <person name="Viehrig K."/>
            <person name="Ye F."/>
            <person name="Su P."/>
            <person name="Kiefer A.F."/>
            <person name="Nichols A."/>
            <person name="Cepeda A.J."/>
            <person name="Yan W."/>
            <person name="Fan B."/>
            <person name="Jiang Y."/>
            <person name="Adhikari A."/>
            <person name="Zheng C.-J."/>
            <person name="Schuster L."/>
            <person name="Cowan T.M."/>
            <person name="Smanski M.J."/>
            <person name="Chevrette M.G."/>
            <person name="De Carvalho L.P.S."/>
            <person name="Shen B."/>
        </authorList>
    </citation>
    <scope>NUCLEOTIDE SEQUENCE [LARGE SCALE GENOMIC DNA]</scope>
    <source>
        <strain evidence="2 3">NPDC020568</strain>
    </source>
</reference>
<dbReference type="Proteomes" id="UP001611263">
    <property type="component" value="Unassembled WGS sequence"/>
</dbReference>
<accession>A0ABW7TXH6</accession>
<dbReference type="RefSeq" id="WP_156052402.1">
    <property type="nucleotide sequence ID" value="NZ_JBIRUQ010000006.1"/>
</dbReference>
<comment type="caution">
    <text evidence="2">The sequence shown here is derived from an EMBL/GenBank/DDBJ whole genome shotgun (WGS) entry which is preliminary data.</text>
</comment>
<name>A0ABW7TXH6_9NOCA</name>
<sequence length="178" mass="18999">MRTGAGGDLPLLFWRIVGGIVGLALSMLAAVFLIEPINVVAYYFGYGEEIRIEVTVGTSDLGPGPDSSEPAAGRVIGEDRTVNLYDADAGEVITARPRLLEFGENAIVYHGHASVLNGLISIIPAVLFGVPGLFLLPLLAPNWLLIRLAPRLYGSARVSKFSSDNAESSEPERIPPRS</sequence>
<protein>
    <recommendedName>
        <fullName evidence="4">DUF3592 domain-containing protein</fullName>
    </recommendedName>
</protein>
<evidence type="ECO:0000256" key="1">
    <source>
        <dbReference type="SAM" id="Phobius"/>
    </source>
</evidence>
<dbReference type="GeneID" id="93507874"/>
<keyword evidence="3" id="KW-1185">Reference proteome</keyword>
<evidence type="ECO:0000313" key="3">
    <source>
        <dbReference type="Proteomes" id="UP001611263"/>
    </source>
</evidence>
<evidence type="ECO:0008006" key="4">
    <source>
        <dbReference type="Google" id="ProtNLM"/>
    </source>
</evidence>
<keyword evidence="1" id="KW-0472">Membrane</keyword>
<feature type="transmembrane region" description="Helical" evidence="1">
    <location>
        <begin position="119"/>
        <end position="145"/>
    </location>
</feature>
<organism evidence="2 3">
    <name type="scientific">Nocardia carnea</name>
    <dbReference type="NCBI Taxonomy" id="37328"/>
    <lineage>
        <taxon>Bacteria</taxon>
        <taxon>Bacillati</taxon>
        <taxon>Actinomycetota</taxon>
        <taxon>Actinomycetes</taxon>
        <taxon>Mycobacteriales</taxon>
        <taxon>Nocardiaceae</taxon>
        <taxon>Nocardia</taxon>
    </lineage>
</organism>
<gene>
    <name evidence="2" type="ORF">ACH4WX_24815</name>
</gene>
<evidence type="ECO:0000313" key="2">
    <source>
        <dbReference type="EMBL" id="MFI1463955.1"/>
    </source>
</evidence>
<dbReference type="EMBL" id="JBIRUQ010000006">
    <property type="protein sequence ID" value="MFI1463955.1"/>
    <property type="molecule type" value="Genomic_DNA"/>
</dbReference>
<keyword evidence="1" id="KW-0812">Transmembrane</keyword>